<feature type="domain" description="Zinc-ribbon 15" evidence="2">
    <location>
        <begin position="19"/>
        <end position="64"/>
    </location>
</feature>
<evidence type="ECO:0000256" key="1">
    <source>
        <dbReference type="SAM" id="MobiDB-lite"/>
    </source>
</evidence>
<reference evidence="3 4" key="2">
    <citation type="submission" date="2019-08" db="EMBL/GenBank/DDBJ databases">
        <title>Amycolatopsis acidicola sp. nov., isolated from peat swamp forest soil.</title>
        <authorList>
            <person name="Srisuk N."/>
        </authorList>
    </citation>
    <scope>NUCLEOTIDE SEQUENCE [LARGE SCALE GENOMIC DNA]</scope>
    <source>
        <strain evidence="3 4">TBRC 6029</strain>
    </source>
</reference>
<dbReference type="Pfam" id="PF17032">
    <property type="entry name" value="Zn_ribbon_15"/>
    <property type="match status" value="1"/>
</dbReference>
<dbReference type="PANTHER" id="PTHR28139:SF1">
    <property type="entry name" value="UPF0768 PROTEIN YBL029C-A"/>
    <property type="match status" value="1"/>
</dbReference>
<gene>
    <name evidence="3" type="ORF">FNH05_19080</name>
</gene>
<accession>A0A558CFM4</accession>
<name>A0A558CFM4_9PSEU</name>
<evidence type="ECO:0000313" key="3">
    <source>
        <dbReference type="EMBL" id="TVT47472.1"/>
    </source>
</evidence>
<organism evidence="3 4">
    <name type="scientific">Amycolatopsis rhizosphaerae</name>
    <dbReference type="NCBI Taxonomy" id="2053003"/>
    <lineage>
        <taxon>Bacteria</taxon>
        <taxon>Bacillati</taxon>
        <taxon>Actinomycetota</taxon>
        <taxon>Actinomycetes</taxon>
        <taxon>Pseudonocardiales</taxon>
        <taxon>Pseudonocardiaceae</taxon>
        <taxon>Amycolatopsis</taxon>
    </lineage>
</organism>
<evidence type="ECO:0000259" key="2">
    <source>
        <dbReference type="Pfam" id="PF17032"/>
    </source>
</evidence>
<feature type="region of interest" description="Disordered" evidence="1">
    <location>
        <begin position="82"/>
        <end position="139"/>
    </location>
</feature>
<dbReference type="OrthoDB" id="4272428at2"/>
<dbReference type="AlphaFoldDB" id="A0A558CFM4"/>
<comment type="caution">
    <text evidence="3">The sequence shown here is derived from an EMBL/GenBank/DDBJ whole genome shotgun (WGS) entry which is preliminary data.</text>
</comment>
<dbReference type="Proteomes" id="UP000320011">
    <property type="component" value="Unassembled WGS sequence"/>
</dbReference>
<reference evidence="3 4" key="1">
    <citation type="submission" date="2019-07" db="EMBL/GenBank/DDBJ databases">
        <authorList>
            <person name="Duangmal K."/>
            <person name="Teo W.F.A."/>
        </authorList>
    </citation>
    <scope>NUCLEOTIDE SEQUENCE [LARGE SCALE GENOMIC DNA]</scope>
    <source>
        <strain evidence="3 4">TBRC 6029</strain>
    </source>
</reference>
<dbReference type="EMBL" id="VJWX01000187">
    <property type="protein sequence ID" value="TVT47472.1"/>
    <property type="molecule type" value="Genomic_DNA"/>
</dbReference>
<keyword evidence="4" id="KW-1185">Reference proteome</keyword>
<dbReference type="PANTHER" id="PTHR28139">
    <property type="entry name" value="UPF0768 PROTEIN YBL029C-A"/>
    <property type="match status" value="1"/>
</dbReference>
<dbReference type="RefSeq" id="WP_144590053.1">
    <property type="nucleotide sequence ID" value="NZ_VJWX01000187.1"/>
</dbReference>
<proteinExistence type="predicted"/>
<protein>
    <submittedName>
        <fullName evidence="3">Zinc-ribbon domain-containing protein</fullName>
    </submittedName>
</protein>
<evidence type="ECO:0000313" key="4">
    <source>
        <dbReference type="Proteomes" id="UP000320011"/>
    </source>
</evidence>
<dbReference type="InterPro" id="IPR031493">
    <property type="entry name" value="Zinc_ribbon_15"/>
</dbReference>
<sequence length="139" mass="15245">MIIYGYRRKVHDLTTATYVCTQCNNPTAHALRRAVTKFTLFFIPLFPIASRYFTVCTFCGATNKLTKAQAMQVQEMNAQQAVAPTPVPQQQMMAPQPQAGMPGMPGAPGMQQQMPPAGYPQQPQPGGYPQQQPGPYGPQ</sequence>